<proteinExistence type="predicted"/>
<name>A0A834U7G8_VESPE</name>
<evidence type="ECO:0000256" key="2">
    <source>
        <dbReference type="SAM" id="Phobius"/>
    </source>
</evidence>
<dbReference type="AlphaFoldDB" id="A0A834U7G8"/>
<evidence type="ECO:0000313" key="4">
    <source>
        <dbReference type="Proteomes" id="UP000600918"/>
    </source>
</evidence>
<evidence type="ECO:0000256" key="1">
    <source>
        <dbReference type="SAM" id="MobiDB-lite"/>
    </source>
</evidence>
<feature type="compositionally biased region" description="Acidic residues" evidence="1">
    <location>
        <begin position="70"/>
        <end position="101"/>
    </location>
</feature>
<reference evidence="3" key="1">
    <citation type="journal article" date="2020" name="G3 (Bethesda)">
        <title>High-Quality Assemblies for Three Invasive Social Wasps from the &lt;i&gt;Vespula&lt;/i&gt; Genus.</title>
        <authorList>
            <person name="Harrop T.W.R."/>
            <person name="Guhlin J."/>
            <person name="McLaughlin G.M."/>
            <person name="Permina E."/>
            <person name="Stockwell P."/>
            <person name="Gilligan J."/>
            <person name="Le Lec M.F."/>
            <person name="Gruber M.A.M."/>
            <person name="Quinn O."/>
            <person name="Lovegrove M."/>
            <person name="Duncan E.J."/>
            <person name="Remnant E.J."/>
            <person name="Van Eeckhoven J."/>
            <person name="Graham B."/>
            <person name="Knapp R.A."/>
            <person name="Langford K.W."/>
            <person name="Kronenberg Z."/>
            <person name="Press M.O."/>
            <person name="Eacker S.M."/>
            <person name="Wilson-Rankin E.E."/>
            <person name="Purcell J."/>
            <person name="Lester P.J."/>
            <person name="Dearden P.K."/>
        </authorList>
    </citation>
    <scope>NUCLEOTIDE SEQUENCE</scope>
    <source>
        <strain evidence="3">Volc-1</strain>
    </source>
</reference>
<gene>
    <name evidence="3" type="ORF">H0235_010167</name>
</gene>
<organism evidence="3 4">
    <name type="scientific">Vespula pensylvanica</name>
    <name type="common">Western yellow jacket</name>
    <name type="synonym">Wasp</name>
    <dbReference type="NCBI Taxonomy" id="30213"/>
    <lineage>
        <taxon>Eukaryota</taxon>
        <taxon>Metazoa</taxon>
        <taxon>Ecdysozoa</taxon>
        <taxon>Arthropoda</taxon>
        <taxon>Hexapoda</taxon>
        <taxon>Insecta</taxon>
        <taxon>Pterygota</taxon>
        <taxon>Neoptera</taxon>
        <taxon>Endopterygota</taxon>
        <taxon>Hymenoptera</taxon>
        <taxon>Apocrita</taxon>
        <taxon>Aculeata</taxon>
        <taxon>Vespoidea</taxon>
        <taxon>Vespidae</taxon>
        <taxon>Vespinae</taxon>
        <taxon>Vespula</taxon>
    </lineage>
</organism>
<accession>A0A834U7G8</accession>
<keyword evidence="2" id="KW-0472">Membrane</keyword>
<evidence type="ECO:0000313" key="3">
    <source>
        <dbReference type="EMBL" id="KAF7419870.1"/>
    </source>
</evidence>
<feature type="transmembrane region" description="Helical" evidence="2">
    <location>
        <begin position="31"/>
        <end position="53"/>
    </location>
</feature>
<keyword evidence="4" id="KW-1185">Reference proteome</keyword>
<dbReference type="Gene3D" id="3.30.70.2850">
    <property type="match status" value="1"/>
</dbReference>
<protein>
    <submittedName>
        <fullName evidence="3">Uncharacterized protein</fullName>
    </submittedName>
</protein>
<feature type="region of interest" description="Disordered" evidence="1">
    <location>
        <begin position="59"/>
        <end position="123"/>
    </location>
</feature>
<sequence>MMTMTTMTMTFVESLSRIGQSMLGRRYARTIIYLNSAIGRFALNVMLSSACITKRSLPWKRRRRKKEKEENEEEEEEDEDEEDEDEEDEEDGEDEENEEEAAAMTAFAGMSCTKGSKAESPLR</sequence>
<dbReference type="EMBL" id="JACSDY010000009">
    <property type="protein sequence ID" value="KAF7419870.1"/>
    <property type="molecule type" value="Genomic_DNA"/>
</dbReference>
<dbReference type="Proteomes" id="UP000600918">
    <property type="component" value="Unassembled WGS sequence"/>
</dbReference>
<comment type="caution">
    <text evidence="3">The sequence shown here is derived from an EMBL/GenBank/DDBJ whole genome shotgun (WGS) entry which is preliminary data.</text>
</comment>
<keyword evidence="2" id="KW-0812">Transmembrane</keyword>
<keyword evidence="2" id="KW-1133">Transmembrane helix</keyword>